<reference evidence="2" key="2">
    <citation type="journal article" date="2019" name="Mol. Plant Microbe Interact.">
        <title>Genome sequence resources for four phytopathogenic fungi from the Colletotrichum orbiculare species complex.</title>
        <authorList>
            <person name="Gan P."/>
            <person name="Tsushima A."/>
            <person name="Narusaka M."/>
            <person name="Narusaka Y."/>
            <person name="Takano Y."/>
            <person name="Kubo Y."/>
            <person name="Shirasu K."/>
        </authorList>
    </citation>
    <scope>GENOME REANNOTATION</scope>
    <source>
        <strain evidence="2">104-T / ATCC 96160 / CBS 514.97 / LARS 414 / MAFF 240422</strain>
    </source>
</reference>
<organism evidence="1 2">
    <name type="scientific">Colletotrichum orbiculare (strain 104-T / ATCC 96160 / CBS 514.97 / LARS 414 / MAFF 240422)</name>
    <name type="common">Cucumber anthracnose fungus</name>
    <name type="synonym">Colletotrichum lagenarium</name>
    <dbReference type="NCBI Taxonomy" id="1213857"/>
    <lineage>
        <taxon>Eukaryota</taxon>
        <taxon>Fungi</taxon>
        <taxon>Dikarya</taxon>
        <taxon>Ascomycota</taxon>
        <taxon>Pezizomycotina</taxon>
        <taxon>Sordariomycetes</taxon>
        <taxon>Hypocreomycetidae</taxon>
        <taxon>Glomerellales</taxon>
        <taxon>Glomerellaceae</taxon>
        <taxon>Colletotrichum</taxon>
        <taxon>Colletotrichum orbiculare species complex</taxon>
    </lineage>
</organism>
<gene>
    <name evidence="1" type="ORF">Cob_v004193</name>
</gene>
<sequence length="86" mass="9240">MLKSPEPPARHGCSEMATWLLSAIQGEAMGIPVVQLHLDSACRPFASALLLCSTRTRFSQPLGLLLVLANFQFSALGPAHKRTAIP</sequence>
<proteinExistence type="predicted"/>
<dbReference type="AlphaFoldDB" id="A0A484FXR8"/>
<dbReference type="Proteomes" id="UP000014480">
    <property type="component" value="Unassembled WGS sequence"/>
</dbReference>
<evidence type="ECO:0000313" key="2">
    <source>
        <dbReference type="Proteomes" id="UP000014480"/>
    </source>
</evidence>
<reference evidence="2" key="1">
    <citation type="journal article" date="2013" name="New Phytol.">
        <title>Comparative genomic and transcriptomic analyses reveal the hemibiotrophic stage shift of Colletotrichum fungi.</title>
        <authorList>
            <person name="Gan P."/>
            <person name="Ikeda K."/>
            <person name="Irieda H."/>
            <person name="Narusaka M."/>
            <person name="O'Connell R.J."/>
            <person name="Narusaka Y."/>
            <person name="Takano Y."/>
            <person name="Kubo Y."/>
            <person name="Shirasu K."/>
        </authorList>
    </citation>
    <scope>NUCLEOTIDE SEQUENCE [LARGE SCALE GENOMIC DNA]</scope>
    <source>
        <strain evidence="2">104-T / ATCC 96160 / CBS 514.97 / LARS 414 / MAFF 240422</strain>
    </source>
</reference>
<evidence type="ECO:0000313" key="1">
    <source>
        <dbReference type="EMBL" id="TDZ22702.1"/>
    </source>
</evidence>
<protein>
    <submittedName>
        <fullName evidence="1">Uncharacterized protein</fullName>
    </submittedName>
</protein>
<keyword evidence="2" id="KW-1185">Reference proteome</keyword>
<comment type="caution">
    <text evidence="1">The sequence shown here is derived from an EMBL/GenBank/DDBJ whole genome shotgun (WGS) entry which is preliminary data.</text>
</comment>
<name>A0A484FXR8_COLOR</name>
<accession>A0A484FXR8</accession>
<dbReference type="EMBL" id="AMCV02000009">
    <property type="protein sequence ID" value="TDZ22702.1"/>
    <property type="molecule type" value="Genomic_DNA"/>
</dbReference>